<sequence length="297" mass="32973">MMEPFQFKHKQRTEEIIDSKTNHDLDAGEPAVLELKKWTSDMPELTAGFTTRRGGVSQGGRDSLNCALHVQDDPSHVVENRKRLASVVNMPFNAWTCAEQVHGQDVYVVKAADKGRGRLEREDAIPDSDALITNETGIWLTSFYADCVPLLFVDPITRAIGVAHAGWKGTVGKIAERTVEAMQRTYGSELSNIRAAIGPSIGACCYEVDERVIHPIQQMLRSLPEEANAALKPTNEGRAMLDLREINRQLLIQAGILSSHIECTTWCTGCHTQWFYSHRIEGGGTGRMASWIGWKKG</sequence>
<dbReference type="PANTHER" id="PTHR30616:SF2">
    <property type="entry name" value="PURINE NUCLEOSIDE PHOSPHORYLASE LACC1"/>
    <property type="match status" value="1"/>
</dbReference>
<evidence type="ECO:0000256" key="2">
    <source>
        <dbReference type="ARBA" id="ARBA00001947"/>
    </source>
</evidence>
<evidence type="ECO:0000256" key="3">
    <source>
        <dbReference type="ARBA" id="ARBA00003215"/>
    </source>
</evidence>
<name>A0A559J306_9BACL</name>
<comment type="catalytic activity">
    <reaction evidence="1">
        <text>inosine + phosphate = alpha-D-ribose 1-phosphate + hypoxanthine</text>
        <dbReference type="Rhea" id="RHEA:27646"/>
        <dbReference type="ChEBI" id="CHEBI:17368"/>
        <dbReference type="ChEBI" id="CHEBI:17596"/>
        <dbReference type="ChEBI" id="CHEBI:43474"/>
        <dbReference type="ChEBI" id="CHEBI:57720"/>
        <dbReference type="EC" id="2.4.2.1"/>
    </reaction>
    <physiologicalReaction direction="left-to-right" evidence="1">
        <dbReference type="Rhea" id="RHEA:27647"/>
    </physiologicalReaction>
</comment>
<organism evidence="13 14">
    <name type="scientific">Paenibacillus agilis</name>
    <dbReference type="NCBI Taxonomy" id="3020863"/>
    <lineage>
        <taxon>Bacteria</taxon>
        <taxon>Bacillati</taxon>
        <taxon>Bacillota</taxon>
        <taxon>Bacilli</taxon>
        <taxon>Bacillales</taxon>
        <taxon>Paenibacillaceae</taxon>
        <taxon>Paenibacillus</taxon>
    </lineage>
</organism>
<reference evidence="13 14" key="1">
    <citation type="submission" date="2019-07" db="EMBL/GenBank/DDBJ databases">
        <authorList>
            <person name="Kim J."/>
        </authorList>
    </citation>
    <scope>NUCLEOTIDE SEQUENCE [LARGE SCALE GENOMIC DNA]</scope>
    <source>
        <strain evidence="13 14">N4</strain>
    </source>
</reference>
<evidence type="ECO:0000256" key="9">
    <source>
        <dbReference type="ARBA" id="ARBA00047989"/>
    </source>
</evidence>
<dbReference type="GO" id="GO:0016787">
    <property type="term" value="F:hydrolase activity"/>
    <property type="evidence" value="ECO:0007669"/>
    <property type="project" value="UniProtKB-KW"/>
</dbReference>
<comment type="cofactor">
    <cofactor evidence="2">
        <name>Zn(2+)</name>
        <dbReference type="ChEBI" id="CHEBI:29105"/>
    </cofactor>
</comment>
<dbReference type="GO" id="GO:0005507">
    <property type="term" value="F:copper ion binding"/>
    <property type="evidence" value="ECO:0007669"/>
    <property type="project" value="TreeGrafter"/>
</dbReference>
<evidence type="ECO:0000313" key="14">
    <source>
        <dbReference type="Proteomes" id="UP000318102"/>
    </source>
</evidence>
<dbReference type="AlphaFoldDB" id="A0A559J306"/>
<dbReference type="CDD" id="cd16833">
    <property type="entry name" value="YfiH"/>
    <property type="match status" value="1"/>
</dbReference>
<evidence type="ECO:0000256" key="8">
    <source>
        <dbReference type="ARBA" id="ARBA00022833"/>
    </source>
</evidence>
<dbReference type="Gene3D" id="3.60.140.10">
    <property type="entry name" value="CNF1/YfiH-like putative cysteine hydrolases"/>
    <property type="match status" value="1"/>
</dbReference>
<dbReference type="PANTHER" id="PTHR30616">
    <property type="entry name" value="UNCHARACTERIZED PROTEIN YFIH"/>
    <property type="match status" value="1"/>
</dbReference>
<dbReference type="SUPFAM" id="SSF64438">
    <property type="entry name" value="CNF1/YfiH-like putative cysteine hydrolases"/>
    <property type="match status" value="1"/>
</dbReference>
<dbReference type="OrthoDB" id="4279at2"/>
<dbReference type="NCBIfam" id="TIGR00726">
    <property type="entry name" value="peptidoglycan editing factor PgeF"/>
    <property type="match status" value="1"/>
</dbReference>
<protein>
    <recommendedName>
        <fullName evidence="12">Purine nucleoside phosphorylase</fullName>
    </recommendedName>
</protein>
<accession>A0A559J306</accession>
<gene>
    <name evidence="13" type="primary">pgeF</name>
    <name evidence="13" type="ORF">FPZ44_15000</name>
</gene>
<evidence type="ECO:0000256" key="10">
    <source>
        <dbReference type="ARBA" id="ARBA00048968"/>
    </source>
</evidence>
<keyword evidence="7" id="KW-0378">Hydrolase</keyword>
<evidence type="ECO:0000256" key="1">
    <source>
        <dbReference type="ARBA" id="ARBA00000553"/>
    </source>
</evidence>
<keyword evidence="5" id="KW-0808">Transferase</keyword>
<evidence type="ECO:0000256" key="6">
    <source>
        <dbReference type="ARBA" id="ARBA00022723"/>
    </source>
</evidence>
<proteinExistence type="inferred from homology"/>
<dbReference type="InterPro" id="IPR003730">
    <property type="entry name" value="Cu_polyphenol_OxRdtase"/>
</dbReference>
<evidence type="ECO:0000256" key="11">
    <source>
        <dbReference type="ARBA" id="ARBA00049893"/>
    </source>
</evidence>
<evidence type="ECO:0000256" key="5">
    <source>
        <dbReference type="ARBA" id="ARBA00022679"/>
    </source>
</evidence>
<dbReference type="InterPro" id="IPR038371">
    <property type="entry name" value="Cu_polyphenol_OxRdtase_sf"/>
</dbReference>
<evidence type="ECO:0000256" key="12">
    <source>
        <dbReference type="RuleBase" id="RU361274"/>
    </source>
</evidence>
<dbReference type="InterPro" id="IPR011324">
    <property type="entry name" value="Cytotoxic_necrot_fac-like_cat"/>
</dbReference>
<dbReference type="Proteomes" id="UP000318102">
    <property type="component" value="Unassembled WGS sequence"/>
</dbReference>
<dbReference type="GO" id="GO:0017061">
    <property type="term" value="F:S-methyl-5-thioadenosine phosphorylase activity"/>
    <property type="evidence" value="ECO:0007669"/>
    <property type="project" value="UniProtKB-EC"/>
</dbReference>
<evidence type="ECO:0000256" key="7">
    <source>
        <dbReference type="ARBA" id="ARBA00022801"/>
    </source>
</evidence>
<dbReference type="EMBL" id="VNJK01000001">
    <property type="protein sequence ID" value="TVX94243.1"/>
    <property type="molecule type" value="Genomic_DNA"/>
</dbReference>
<evidence type="ECO:0000313" key="13">
    <source>
        <dbReference type="EMBL" id="TVX94243.1"/>
    </source>
</evidence>
<comment type="catalytic activity">
    <reaction evidence="9">
        <text>adenosine + H2O + H(+) = inosine + NH4(+)</text>
        <dbReference type="Rhea" id="RHEA:24408"/>
        <dbReference type="ChEBI" id="CHEBI:15377"/>
        <dbReference type="ChEBI" id="CHEBI:15378"/>
        <dbReference type="ChEBI" id="CHEBI:16335"/>
        <dbReference type="ChEBI" id="CHEBI:17596"/>
        <dbReference type="ChEBI" id="CHEBI:28938"/>
        <dbReference type="EC" id="3.5.4.4"/>
    </reaction>
    <physiologicalReaction direction="left-to-right" evidence="9">
        <dbReference type="Rhea" id="RHEA:24409"/>
    </physiologicalReaction>
</comment>
<keyword evidence="8" id="KW-0862">Zinc</keyword>
<keyword evidence="6" id="KW-0479">Metal-binding</keyword>
<evidence type="ECO:0000256" key="4">
    <source>
        <dbReference type="ARBA" id="ARBA00007353"/>
    </source>
</evidence>
<comment type="similarity">
    <text evidence="4 12">Belongs to the purine nucleoside phosphorylase YfiH/LACC1 family.</text>
</comment>
<comment type="catalytic activity">
    <reaction evidence="10">
        <text>adenosine + phosphate = alpha-D-ribose 1-phosphate + adenine</text>
        <dbReference type="Rhea" id="RHEA:27642"/>
        <dbReference type="ChEBI" id="CHEBI:16335"/>
        <dbReference type="ChEBI" id="CHEBI:16708"/>
        <dbReference type="ChEBI" id="CHEBI:43474"/>
        <dbReference type="ChEBI" id="CHEBI:57720"/>
        <dbReference type="EC" id="2.4.2.1"/>
    </reaction>
    <physiologicalReaction direction="left-to-right" evidence="10">
        <dbReference type="Rhea" id="RHEA:27643"/>
    </physiologicalReaction>
</comment>
<keyword evidence="14" id="KW-1185">Reference proteome</keyword>
<comment type="function">
    <text evidence="3">Purine nucleoside enzyme that catalyzes the phosphorolysis of adenosine and inosine nucleosides, yielding D-ribose 1-phosphate and the respective free bases, adenine and hypoxanthine. Also catalyzes the phosphorolysis of S-methyl-5'-thioadenosine into adenine and S-methyl-5-thio-alpha-D-ribose 1-phosphate. Also has adenosine deaminase activity.</text>
</comment>
<dbReference type="Pfam" id="PF02578">
    <property type="entry name" value="Cu-oxidase_4"/>
    <property type="match status" value="1"/>
</dbReference>
<comment type="caution">
    <text evidence="13">The sequence shown here is derived from an EMBL/GenBank/DDBJ whole genome shotgun (WGS) entry which is preliminary data.</text>
</comment>
<comment type="catalytic activity">
    <reaction evidence="11">
        <text>S-methyl-5'-thioadenosine + phosphate = 5-(methylsulfanyl)-alpha-D-ribose 1-phosphate + adenine</text>
        <dbReference type="Rhea" id="RHEA:11852"/>
        <dbReference type="ChEBI" id="CHEBI:16708"/>
        <dbReference type="ChEBI" id="CHEBI:17509"/>
        <dbReference type="ChEBI" id="CHEBI:43474"/>
        <dbReference type="ChEBI" id="CHEBI:58533"/>
        <dbReference type="EC" id="2.4.2.28"/>
    </reaction>
    <physiologicalReaction direction="left-to-right" evidence="11">
        <dbReference type="Rhea" id="RHEA:11853"/>
    </physiologicalReaction>
</comment>